<feature type="domain" description="HTH crp-type" evidence="4">
    <location>
        <begin position="137"/>
        <end position="198"/>
    </location>
</feature>
<reference evidence="5" key="1">
    <citation type="submission" date="2017-08" db="EMBL/GenBank/DDBJ databases">
        <authorList>
            <person name="Imhoff J.F."/>
            <person name="Rahn T."/>
            <person name="Kuenzel S."/>
            <person name="Neulinger S.C."/>
        </authorList>
    </citation>
    <scope>NUCLEOTIDE SEQUENCE</scope>
    <source>
        <strain evidence="5">IM 151</strain>
    </source>
</reference>
<dbReference type="Gene3D" id="2.60.120.10">
    <property type="entry name" value="Jelly Rolls"/>
    <property type="match status" value="1"/>
</dbReference>
<comment type="caution">
    <text evidence="5">The sequence shown here is derived from an EMBL/GenBank/DDBJ whole genome shotgun (WGS) entry which is preliminary data.</text>
</comment>
<dbReference type="InterPro" id="IPR036390">
    <property type="entry name" value="WH_DNA-bd_sf"/>
</dbReference>
<proteinExistence type="predicted"/>
<dbReference type="PROSITE" id="PS51063">
    <property type="entry name" value="HTH_CRP_2"/>
    <property type="match status" value="1"/>
</dbReference>
<dbReference type="SMART" id="SM00419">
    <property type="entry name" value="HTH_CRP"/>
    <property type="match status" value="1"/>
</dbReference>
<dbReference type="PANTHER" id="PTHR24567:SF74">
    <property type="entry name" value="HTH-TYPE TRANSCRIPTIONAL REGULATOR ARCR"/>
    <property type="match status" value="1"/>
</dbReference>
<dbReference type="InterPro" id="IPR000595">
    <property type="entry name" value="cNMP-bd_dom"/>
</dbReference>
<dbReference type="InterPro" id="IPR018490">
    <property type="entry name" value="cNMP-bd_dom_sf"/>
</dbReference>
<keyword evidence="6" id="KW-1185">Reference proteome</keyword>
<reference evidence="5" key="2">
    <citation type="journal article" date="2020" name="Microorganisms">
        <title>Osmotic Adaptation and Compatible Solute Biosynthesis of Phototrophic Bacteria as Revealed from Genome Analyses.</title>
        <authorList>
            <person name="Imhoff J.F."/>
            <person name="Rahn T."/>
            <person name="Kunzel S."/>
            <person name="Keller A."/>
            <person name="Neulinger S.C."/>
        </authorList>
    </citation>
    <scope>NUCLEOTIDE SEQUENCE</scope>
    <source>
        <strain evidence="5">IM 151</strain>
    </source>
</reference>
<dbReference type="SUPFAM" id="SSF51206">
    <property type="entry name" value="cAMP-binding domain-like"/>
    <property type="match status" value="1"/>
</dbReference>
<dbReference type="EMBL" id="NRRU01000005">
    <property type="protein sequence ID" value="MBK1711630.1"/>
    <property type="molecule type" value="Genomic_DNA"/>
</dbReference>
<dbReference type="PANTHER" id="PTHR24567">
    <property type="entry name" value="CRP FAMILY TRANSCRIPTIONAL REGULATORY PROTEIN"/>
    <property type="match status" value="1"/>
</dbReference>
<evidence type="ECO:0000313" key="5">
    <source>
        <dbReference type="EMBL" id="MBK1711630.1"/>
    </source>
</evidence>
<dbReference type="InterPro" id="IPR050397">
    <property type="entry name" value="Env_Response_Regulators"/>
</dbReference>
<dbReference type="Proteomes" id="UP001041814">
    <property type="component" value="Unassembled WGS sequence"/>
</dbReference>
<evidence type="ECO:0000313" key="6">
    <source>
        <dbReference type="Proteomes" id="UP001041814"/>
    </source>
</evidence>
<dbReference type="InterPro" id="IPR036388">
    <property type="entry name" value="WH-like_DNA-bd_sf"/>
</dbReference>
<keyword evidence="1" id="KW-0805">Transcription regulation</keyword>
<evidence type="ECO:0000256" key="3">
    <source>
        <dbReference type="ARBA" id="ARBA00023163"/>
    </source>
</evidence>
<dbReference type="Pfam" id="PF00027">
    <property type="entry name" value="cNMP_binding"/>
    <property type="match status" value="1"/>
</dbReference>
<dbReference type="SUPFAM" id="SSF46785">
    <property type="entry name" value="Winged helix' DNA-binding domain"/>
    <property type="match status" value="1"/>
</dbReference>
<dbReference type="RefSeq" id="WP_200377761.1">
    <property type="nucleotide sequence ID" value="NZ_NRRU01000005.1"/>
</dbReference>
<sequence>MLAALPAAEADAVLAHDAMRLDAPAGMLLFDEGAPCGGFPMVLTGSVRVARGSPGGRSLELYRVTPGELCVVSASCLFGHAAMSAHGIAAEPTELVLLTPAGFERWCAHTAFRQYVFGIFADRLADLMALAEAVAFQRLDQRLAATLLGHGAVLHATHQSLADELGTVREIVSRLLKRFERQGWIAVGRERIDLLDSAALRALAAGEAPRPV</sequence>
<gene>
    <name evidence="5" type="ORF">CKO43_02405</name>
</gene>
<dbReference type="CDD" id="cd00038">
    <property type="entry name" value="CAP_ED"/>
    <property type="match status" value="1"/>
</dbReference>
<dbReference type="Gene3D" id="1.10.10.10">
    <property type="entry name" value="Winged helix-like DNA-binding domain superfamily/Winged helix DNA-binding domain"/>
    <property type="match status" value="1"/>
</dbReference>
<protein>
    <submittedName>
        <fullName evidence="5">Transcriptional regulator</fullName>
    </submittedName>
</protein>
<name>A0ABS1DRM5_RUBGE</name>
<accession>A0ABS1DRM5</accession>
<evidence type="ECO:0000259" key="4">
    <source>
        <dbReference type="PROSITE" id="PS51063"/>
    </source>
</evidence>
<dbReference type="Pfam" id="PF13545">
    <property type="entry name" value="HTH_Crp_2"/>
    <property type="match status" value="1"/>
</dbReference>
<evidence type="ECO:0000256" key="1">
    <source>
        <dbReference type="ARBA" id="ARBA00023015"/>
    </source>
</evidence>
<organism evidence="5 6">
    <name type="scientific">Rubrivivax gelatinosus</name>
    <name type="common">Rhodocyclus gelatinosus</name>
    <name type="synonym">Rhodopseudomonas gelatinosa</name>
    <dbReference type="NCBI Taxonomy" id="28068"/>
    <lineage>
        <taxon>Bacteria</taxon>
        <taxon>Pseudomonadati</taxon>
        <taxon>Pseudomonadota</taxon>
        <taxon>Betaproteobacteria</taxon>
        <taxon>Burkholderiales</taxon>
        <taxon>Sphaerotilaceae</taxon>
        <taxon>Rubrivivax</taxon>
    </lineage>
</organism>
<dbReference type="CDD" id="cd00092">
    <property type="entry name" value="HTH_CRP"/>
    <property type="match status" value="1"/>
</dbReference>
<dbReference type="InterPro" id="IPR014710">
    <property type="entry name" value="RmlC-like_jellyroll"/>
</dbReference>
<dbReference type="InterPro" id="IPR012318">
    <property type="entry name" value="HTH_CRP"/>
</dbReference>
<dbReference type="PRINTS" id="PR00034">
    <property type="entry name" value="HTHCRP"/>
</dbReference>
<keyword evidence="2" id="KW-0238">DNA-binding</keyword>
<evidence type="ECO:0000256" key="2">
    <source>
        <dbReference type="ARBA" id="ARBA00023125"/>
    </source>
</evidence>
<keyword evidence="3" id="KW-0804">Transcription</keyword>